<comment type="caution">
    <text evidence="4">The sequence shown here is derived from an EMBL/GenBank/DDBJ whole genome shotgun (WGS) entry which is preliminary data.</text>
</comment>
<protein>
    <recommendedName>
        <fullName evidence="3">CRAL-TRIO domain-containing protein</fullName>
    </recommendedName>
</protein>
<dbReference type="InterPro" id="IPR001251">
    <property type="entry name" value="CRAL-TRIO_dom"/>
</dbReference>
<evidence type="ECO:0000256" key="2">
    <source>
        <dbReference type="SAM" id="Phobius"/>
    </source>
</evidence>
<evidence type="ECO:0000313" key="5">
    <source>
        <dbReference type="Proteomes" id="UP000298416"/>
    </source>
</evidence>
<gene>
    <name evidence="4" type="ORF">SASPL_131268</name>
</gene>
<proteinExistence type="predicted"/>
<sequence length="473" mass="52830">MANDLSNKNVSRRSSIASGPKSFLSQSLKPITSHKWEIGKGTGVQVATFIAKTVALETVRRLSRAKCPVFWTALQGSQFLCCPPFKWVQRWKPFGFLVHGVQMLSRPLLVLSIANALYECSSSDLDEAENSPSHDDSQLGAENLSETSSLECNQNVRIGDENPQGLFSTDWVNHLCQELETQGITLPERINQEELQRFYVAADGDFSTLLSSIKKTIKWRENYGILSGEELELWSNLIFWHGLDVNHRPCLIVRLGLACVQLPSDDRPRFIQALVSQVEHGVLHLLDGENRQITVLVDCQGLTPLRIPVKLLRHCCNILQDHFPNVLGVLVVIRLPSVVRVIAQTFIQVLTPTTKQKLSIEGDSYKKVLSERFRSIPSYLGGQCNCIRCARLQGAGTLCQIAESRTSTTEPVSDVVDGEGFPLVEPTVQYDMIMEHDSSQIIRTAVIGILMIWVLVAFIEGIYDGESYPVLTR</sequence>
<feature type="transmembrane region" description="Helical" evidence="2">
    <location>
        <begin position="441"/>
        <end position="463"/>
    </location>
</feature>
<dbReference type="PROSITE" id="PS50191">
    <property type="entry name" value="CRAL_TRIO"/>
    <property type="match status" value="1"/>
</dbReference>
<keyword evidence="2" id="KW-0472">Membrane</keyword>
<evidence type="ECO:0000259" key="3">
    <source>
        <dbReference type="PROSITE" id="PS50191"/>
    </source>
</evidence>
<dbReference type="Pfam" id="PF00650">
    <property type="entry name" value="CRAL_TRIO"/>
    <property type="match status" value="1"/>
</dbReference>
<dbReference type="PANTHER" id="PTHR47041">
    <property type="entry name" value="SEC14 CYTOSOLIC FACTOR FAMILY PROTEIN / PHOSPHOGLYCERIDE TRANSFER FAMILY PROTEIN"/>
    <property type="match status" value="1"/>
</dbReference>
<keyword evidence="2" id="KW-1133">Transmembrane helix</keyword>
<dbReference type="SUPFAM" id="SSF52087">
    <property type="entry name" value="CRAL/TRIO domain"/>
    <property type="match status" value="1"/>
</dbReference>
<dbReference type="EMBL" id="PNBA02000011">
    <property type="protein sequence ID" value="KAG6408264.1"/>
    <property type="molecule type" value="Genomic_DNA"/>
</dbReference>
<dbReference type="OrthoDB" id="1434354at2759"/>
<keyword evidence="2" id="KW-0812">Transmembrane</keyword>
<accession>A0A8X8X8X4</accession>
<dbReference type="SMART" id="SM00516">
    <property type="entry name" value="SEC14"/>
    <property type="match status" value="1"/>
</dbReference>
<evidence type="ECO:0000256" key="1">
    <source>
        <dbReference type="SAM" id="MobiDB-lite"/>
    </source>
</evidence>
<name>A0A8X8X8X4_SALSN</name>
<dbReference type="InterPro" id="IPR036865">
    <property type="entry name" value="CRAL-TRIO_dom_sf"/>
</dbReference>
<reference evidence="4" key="2">
    <citation type="submission" date="2020-08" db="EMBL/GenBank/DDBJ databases">
        <title>Plant Genome Project.</title>
        <authorList>
            <person name="Zhang R.-G."/>
        </authorList>
    </citation>
    <scope>NUCLEOTIDE SEQUENCE</scope>
    <source>
        <strain evidence="4">Huo1</strain>
        <tissue evidence="4">Leaf</tissue>
    </source>
</reference>
<dbReference type="AlphaFoldDB" id="A0A8X8X8X4"/>
<dbReference type="Proteomes" id="UP000298416">
    <property type="component" value="Unassembled WGS sequence"/>
</dbReference>
<evidence type="ECO:0000313" key="4">
    <source>
        <dbReference type="EMBL" id="KAG6408264.1"/>
    </source>
</evidence>
<dbReference type="CDD" id="cd00170">
    <property type="entry name" value="SEC14"/>
    <property type="match status" value="1"/>
</dbReference>
<organism evidence="4">
    <name type="scientific">Salvia splendens</name>
    <name type="common">Scarlet sage</name>
    <dbReference type="NCBI Taxonomy" id="180675"/>
    <lineage>
        <taxon>Eukaryota</taxon>
        <taxon>Viridiplantae</taxon>
        <taxon>Streptophyta</taxon>
        <taxon>Embryophyta</taxon>
        <taxon>Tracheophyta</taxon>
        <taxon>Spermatophyta</taxon>
        <taxon>Magnoliopsida</taxon>
        <taxon>eudicotyledons</taxon>
        <taxon>Gunneridae</taxon>
        <taxon>Pentapetalae</taxon>
        <taxon>asterids</taxon>
        <taxon>lamiids</taxon>
        <taxon>Lamiales</taxon>
        <taxon>Lamiaceae</taxon>
        <taxon>Nepetoideae</taxon>
        <taxon>Mentheae</taxon>
        <taxon>Salviinae</taxon>
        <taxon>Salvia</taxon>
        <taxon>Salvia subgen. Calosphace</taxon>
        <taxon>core Calosphace</taxon>
    </lineage>
</organism>
<reference evidence="4" key="1">
    <citation type="submission" date="2018-01" db="EMBL/GenBank/DDBJ databases">
        <authorList>
            <person name="Mao J.F."/>
        </authorList>
    </citation>
    <scope>NUCLEOTIDE SEQUENCE</scope>
    <source>
        <strain evidence="4">Huo1</strain>
        <tissue evidence="4">Leaf</tissue>
    </source>
</reference>
<dbReference type="Gene3D" id="3.40.525.10">
    <property type="entry name" value="CRAL-TRIO lipid binding domain"/>
    <property type="match status" value="1"/>
</dbReference>
<dbReference type="PANTHER" id="PTHR47041:SF2">
    <property type="entry name" value="SEC14 CYTOSOLIC FACTOR FAMILY PROTEIN _ PHOSPHOGLYCERIDE TRANSFER FAMILY PROTEIN"/>
    <property type="match status" value="1"/>
</dbReference>
<feature type="domain" description="CRAL-TRIO" evidence="3">
    <location>
        <begin position="240"/>
        <end position="388"/>
    </location>
</feature>
<keyword evidence="5" id="KW-1185">Reference proteome</keyword>
<feature type="region of interest" description="Disordered" evidence="1">
    <location>
        <begin position="1"/>
        <end position="23"/>
    </location>
</feature>